<comment type="caution">
    <text evidence="11">The sequence shown here is derived from an EMBL/GenBank/DDBJ whole genome shotgun (WGS) entry which is preliminary data.</text>
</comment>
<accession>A0ABT4LH43</accession>
<evidence type="ECO:0000256" key="4">
    <source>
        <dbReference type="ARBA" id="ARBA00022989"/>
    </source>
</evidence>
<dbReference type="InterPro" id="IPR011990">
    <property type="entry name" value="TPR-like_helical_dom_sf"/>
</dbReference>
<dbReference type="Proteomes" id="UP001069802">
    <property type="component" value="Unassembled WGS sequence"/>
</dbReference>
<feature type="domain" description="Ancillary SecYEG translocon subunit/Cell division coordinator CpoB TPR" evidence="10">
    <location>
        <begin position="21"/>
        <end position="195"/>
    </location>
</feature>
<evidence type="ECO:0000256" key="7">
    <source>
        <dbReference type="ARBA" id="ARBA00024197"/>
    </source>
</evidence>
<gene>
    <name evidence="11" type="ORF">O4H49_06485</name>
</gene>
<evidence type="ECO:0000313" key="12">
    <source>
        <dbReference type="Proteomes" id="UP001069802"/>
    </source>
</evidence>
<organism evidence="11 12">
    <name type="scientific">Kiloniella laminariae</name>
    <dbReference type="NCBI Taxonomy" id="454162"/>
    <lineage>
        <taxon>Bacteria</taxon>
        <taxon>Pseudomonadati</taxon>
        <taxon>Pseudomonadota</taxon>
        <taxon>Alphaproteobacteria</taxon>
        <taxon>Rhodospirillales</taxon>
        <taxon>Kiloniellaceae</taxon>
        <taxon>Kiloniella</taxon>
    </lineage>
</organism>
<dbReference type="Gene3D" id="1.25.40.10">
    <property type="entry name" value="Tetratricopeptide repeat domain"/>
    <property type="match status" value="1"/>
</dbReference>
<evidence type="ECO:0000256" key="5">
    <source>
        <dbReference type="ARBA" id="ARBA00023136"/>
    </source>
</evidence>
<keyword evidence="6" id="KW-0143">Chaperone</keyword>
<evidence type="ECO:0000256" key="8">
    <source>
        <dbReference type="ARBA" id="ARBA00024235"/>
    </source>
</evidence>
<reference evidence="11" key="1">
    <citation type="submission" date="2022-12" db="EMBL/GenBank/DDBJ databases">
        <title>Bacterial isolates from different developmental stages of Nematostella vectensis.</title>
        <authorList>
            <person name="Fraune S."/>
        </authorList>
    </citation>
    <scope>NUCLEOTIDE SEQUENCE</scope>
    <source>
        <strain evidence="11">G21630-S1</strain>
    </source>
</reference>
<dbReference type="Pfam" id="PF09976">
    <property type="entry name" value="TPR_21"/>
    <property type="match status" value="1"/>
</dbReference>
<keyword evidence="5 9" id="KW-0472">Membrane</keyword>
<dbReference type="InterPro" id="IPR018704">
    <property type="entry name" value="SecYEG/CpoB_TPR"/>
</dbReference>
<keyword evidence="4 9" id="KW-1133">Transmembrane helix</keyword>
<dbReference type="PANTHER" id="PTHR38035:SF1">
    <property type="entry name" value="ANCILLARY SECYEG TRANSLOCON SUBUNIT"/>
    <property type="match status" value="1"/>
</dbReference>
<comment type="similarity">
    <text evidence="7">Belongs to the YfgM family.</text>
</comment>
<evidence type="ECO:0000256" key="9">
    <source>
        <dbReference type="SAM" id="Phobius"/>
    </source>
</evidence>
<name>A0ABT4LH43_9PROT</name>
<evidence type="ECO:0000259" key="10">
    <source>
        <dbReference type="Pfam" id="PF09976"/>
    </source>
</evidence>
<evidence type="ECO:0000256" key="2">
    <source>
        <dbReference type="ARBA" id="ARBA00022475"/>
    </source>
</evidence>
<comment type="subcellular location">
    <subcellularLocation>
        <location evidence="1">Cell membrane</location>
        <topology evidence="1">Single-pass type II membrane protein</topology>
    </subcellularLocation>
</comment>
<dbReference type="InterPro" id="IPR026039">
    <property type="entry name" value="YfgM"/>
</dbReference>
<keyword evidence="12" id="KW-1185">Reference proteome</keyword>
<protein>
    <recommendedName>
        <fullName evidence="8">Ancillary SecYEG translocon subunit</fullName>
    </recommendedName>
</protein>
<sequence>MADIFQEVEEDLKRERVELLWKKYGKWVIAAAIAIVLVTAGFQLWNNYQQTVRSEKSVQFSQALGLSEAGKLDEAKSALAELSTTDDGYGTLARFEQASILAEQGDIASAVALWDEIAASSPPIDRLRDVASLLAVMHLVETGDIADVKKRLALLAVPGAAFRYSAIELQALVALREDDHTSARSFFQQLVDAPDAPGGIQSRAAQILETLAE</sequence>
<evidence type="ECO:0000256" key="6">
    <source>
        <dbReference type="ARBA" id="ARBA00023186"/>
    </source>
</evidence>
<evidence type="ECO:0000256" key="1">
    <source>
        <dbReference type="ARBA" id="ARBA00004401"/>
    </source>
</evidence>
<dbReference type="PANTHER" id="PTHR38035">
    <property type="entry name" value="UPF0070 PROTEIN YFGM"/>
    <property type="match status" value="1"/>
</dbReference>
<dbReference type="RefSeq" id="WP_269422618.1">
    <property type="nucleotide sequence ID" value="NZ_JAPWGY010000002.1"/>
</dbReference>
<proteinExistence type="inferred from homology"/>
<keyword evidence="3 9" id="KW-0812">Transmembrane</keyword>
<dbReference type="EMBL" id="JAPWGY010000002">
    <property type="protein sequence ID" value="MCZ4280416.1"/>
    <property type="molecule type" value="Genomic_DNA"/>
</dbReference>
<keyword evidence="2" id="KW-1003">Cell membrane</keyword>
<evidence type="ECO:0000256" key="3">
    <source>
        <dbReference type="ARBA" id="ARBA00022692"/>
    </source>
</evidence>
<feature type="transmembrane region" description="Helical" evidence="9">
    <location>
        <begin position="24"/>
        <end position="45"/>
    </location>
</feature>
<evidence type="ECO:0000313" key="11">
    <source>
        <dbReference type="EMBL" id="MCZ4280416.1"/>
    </source>
</evidence>